<gene>
    <name evidence="2" type="ORF">CYMTET_6878</name>
</gene>
<comment type="caution">
    <text evidence="2">The sequence shown here is derived from an EMBL/GenBank/DDBJ whole genome shotgun (WGS) entry which is preliminary data.</text>
</comment>
<name>A0AAE0GWB2_9CHLO</name>
<evidence type="ECO:0000313" key="2">
    <source>
        <dbReference type="EMBL" id="KAK3285524.1"/>
    </source>
</evidence>
<reference evidence="2 3" key="1">
    <citation type="journal article" date="2015" name="Genome Biol. Evol.">
        <title>Comparative Genomics of a Bacterivorous Green Alga Reveals Evolutionary Causalities and Consequences of Phago-Mixotrophic Mode of Nutrition.</title>
        <authorList>
            <person name="Burns J.A."/>
            <person name="Paasch A."/>
            <person name="Narechania A."/>
            <person name="Kim E."/>
        </authorList>
    </citation>
    <scope>NUCLEOTIDE SEQUENCE [LARGE SCALE GENOMIC DNA]</scope>
    <source>
        <strain evidence="2 3">PLY_AMNH</strain>
    </source>
</reference>
<sequence>MRLRMQRAAMAYRSPMFTVLIAGRHLSQSGQLVILTSGARCLTQPRTNFAWGRASANLSRWTLHSLDSPSSTTILFWMGCVDLKSLCLLLLVRALWAVSDGYPISSRQLWFKPGLQRWHTIMLSGSIAIFPRAQHILGRGTALPRDGVERVISVKTIVCKLHVIQEIAKHMETLLQLEPIIMVRTSLEDLRDWASGLGQATRALIRAVESYGTLLFGVTGGWGTDDGPFSDHFGSDYGSYSDSDSDYGDEPANQGDSGSVPDLASSDYGDDPADQDDSGSMPDLASSFDSDSDPEDEDGCHP</sequence>
<protein>
    <submittedName>
        <fullName evidence="2">Uncharacterized protein</fullName>
    </submittedName>
</protein>
<feature type="compositionally biased region" description="Acidic residues" evidence="1">
    <location>
        <begin position="290"/>
        <end position="302"/>
    </location>
</feature>
<organism evidence="2 3">
    <name type="scientific">Cymbomonas tetramitiformis</name>
    <dbReference type="NCBI Taxonomy" id="36881"/>
    <lineage>
        <taxon>Eukaryota</taxon>
        <taxon>Viridiplantae</taxon>
        <taxon>Chlorophyta</taxon>
        <taxon>Pyramimonadophyceae</taxon>
        <taxon>Pyramimonadales</taxon>
        <taxon>Pyramimonadaceae</taxon>
        <taxon>Cymbomonas</taxon>
    </lineage>
</organism>
<feature type="compositionally biased region" description="Acidic residues" evidence="1">
    <location>
        <begin position="268"/>
        <end position="277"/>
    </location>
</feature>
<dbReference type="AlphaFoldDB" id="A0AAE0GWB2"/>
<evidence type="ECO:0000313" key="3">
    <source>
        <dbReference type="Proteomes" id="UP001190700"/>
    </source>
</evidence>
<keyword evidence="3" id="KW-1185">Reference proteome</keyword>
<dbReference type="Proteomes" id="UP001190700">
    <property type="component" value="Unassembled WGS sequence"/>
</dbReference>
<accession>A0AAE0GWB2</accession>
<dbReference type="EMBL" id="LGRX02001785">
    <property type="protein sequence ID" value="KAK3285524.1"/>
    <property type="molecule type" value="Genomic_DNA"/>
</dbReference>
<feature type="region of interest" description="Disordered" evidence="1">
    <location>
        <begin position="233"/>
        <end position="302"/>
    </location>
</feature>
<proteinExistence type="predicted"/>
<evidence type="ECO:0000256" key="1">
    <source>
        <dbReference type="SAM" id="MobiDB-lite"/>
    </source>
</evidence>